<keyword evidence="6" id="KW-0285">Flavoprotein</keyword>
<sequence>MSLKSITQQEFDVICTQLDTKLTPLGFECYPFKVKWYNQMVSQEFHLPYDGNCLSFTIISTPDMFEKAFIPYIQMQNSVEIKDPINECMKYYLNTLKEIFSGHCLEVIHDFDLQMPNRRPKVLAQTAAHVSGAAFYYSPDVISDIRDIRGTVSSDNRRLLGYCIHPQYGGWFAIRGVLIFSDTTTESLRQRQPRDVLQSVELKRKLLIAFNTNWRDWSSYRDIIAVRKKYSDLQIKYFQSDASDRKALIKTLIDCHK</sequence>
<evidence type="ECO:0000256" key="1">
    <source>
        <dbReference type="ARBA" id="ARBA00001917"/>
    </source>
</evidence>
<keyword evidence="13" id="KW-1185">Reference proteome</keyword>
<gene>
    <name evidence="12" type="ORF">ONB1V03_LOCUS9879</name>
</gene>
<keyword evidence="10" id="KW-0560">Oxidoreductase</keyword>
<dbReference type="GO" id="GO:0032451">
    <property type="term" value="F:demethylase activity"/>
    <property type="evidence" value="ECO:0007669"/>
    <property type="project" value="TreeGrafter"/>
</dbReference>
<evidence type="ECO:0000256" key="7">
    <source>
        <dbReference type="ARBA" id="ARBA00022643"/>
    </source>
</evidence>
<dbReference type="EMBL" id="CAJPVJ010006408">
    <property type="protein sequence ID" value="CAG2170409.1"/>
    <property type="molecule type" value="Genomic_DNA"/>
</dbReference>
<dbReference type="PANTHER" id="PTHR31457:SF2">
    <property type="entry name" value="CYANOCOBALAMIN REDUCTASE _ ALKYLCOBALAMIN DEALKYLASE"/>
    <property type="match status" value="1"/>
</dbReference>
<dbReference type="EMBL" id="OC921233">
    <property type="protein sequence ID" value="CAD7653222.1"/>
    <property type="molecule type" value="Genomic_DNA"/>
</dbReference>
<dbReference type="GO" id="GO:0071949">
    <property type="term" value="F:FAD binding"/>
    <property type="evidence" value="ECO:0007669"/>
    <property type="project" value="TreeGrafter"/>
</dbReference>
<comment type="subcellular location">
    <subcellularLocation>
        <location evidence="3">Cytoplasm</location>
    </subcellularLocation>
</comment>
<accession>A0A7R9M4K3</accession>
<evidence type="ECO:0000256" key="9">
    <source>
        <dbReference type="ARBA" id="ARBA00022857"/>
    </source>
</evidence>
<dbReference type="GO" id="GO:0009235">
    <property type="term" value="P:cobalamin metabolic process"/>
    <property type="evidence" value="ECO:0007669"/>
    <property type="project" value="TreeGrafter"/>
</dbReference>
<evidence type="ECO:0000313" key="12">
    <source>
        <dbReference type="EMBL" id="CAD7653222.1"/>
    </source>
</evidence>
<dbReference type="GO" id="GO:0005737">
    <property type="term" value="C:cytoplasm"/>
    <property type="evidence" value="ECO:0007669"/>
    <property type="project" value="UniProtKB-SubCell"/>
</dbReference>
<evidence type="ECO:0000256" key="3">
    <source>
        <dbReference type="ARBA" id="ARBA00004496"/>
    </source>
</evidence>
<proteinExistence type="inferred from homology"/>
<keyword evidence="5" id="KW-0963">Cytoplasm</keyword>
<dbReference type="OrthoDB" id="409189at2759"/>
<comment type="similarity">
    <text evidence="4">Belongs to the MMACHC family.</text>
</comment>
<dbReference type="Proteomes" id="UP000728032">
    <property type="component" value="Unassembled WGS sequence"/>
</dbReference>
<comment type="cofactor">
    <cofactor evidence="2">
        <name>FAD</name>
        <dbReference type="ChEBI" id="CHEBI:57692"/>
    </cofactor>
</comment>
<evidence type="ECO:0000256" key="8">
    <source>
        <dbReference type="ARBA" id="ARBA00022827"/>
    </source>
</evidence>
<organism evidence="12">
    <name type="scientific">Oppiella nova</name>
    <dbReference type="NCBI Taxonomy" id="334625"/>
    <lineage>
        <taxon>Eukaryota</taxon>
        <taxon>Metazoa</taxon>
        <taxon>Ecdysozoa</taxon>
        <taxon>Arthropoda</taxon>
        <taxon>Chelicerata</taxon>
        <taxon>Arachnida</taxon>
        <taxon>Acari</taxon>
        <taxon>Acariformes</taxon>
        <taxon>Sarcoptiformes</taxon>
        <taxon>Oribatida</taxon>
        <taxon>Brachypylina</taxon>
        <taxon>Oppioidea</taxon>
        <taxon>Oppiidae</taxon>
        <taxon>Oppiella</taxon>
    </lineage>
</organism>
<keyword evidence="7" id="KW-0288">FMN</keyword>
<dbReference type="AlphaFoldDB" id="A0A7R9M4K3"/>
<dbReference type="CDD" id="cd12959">
    <property type="entry name" value="MMACHC-like"/>
    <property type="match status" value="1"/>
</dbReference>
<dbReference type="PANTHER" id="PTHR31457">
    <property type="entry name" value="METHYLMALONIC ACIDURIA AND HOMOCYSTINURIA TYPE C PROTEIN"/>
    <property type="match status" value="1"/>
</dbReference>
<evidence type="ECO:0000256" key="4">
    <source>
        <dbReference type="ARBA" id="ARBA00007762"/>
    </source>
</evidence>
<evidence type="ECO:0000256" key="5">
    <source>
        <dbReference type="ARBA" id="ARBA00022490"/>
    </source>
</evidence>
<dbReference type="GO" id="GO:0033787">
    <property type="term" value="F:cyanocobalamin reductase (cyanide-eliminating) (NADP+) activity"/>
    <property type="evidence" value="ECO:0007669"/>
    <property type="project" value="TreeGrafter"/>
</dbReference>
<dbReference type="Pfam" id="PF16690">
    <property type="entry name" value="MMACHC"/>
    <property type="match status" value="1"/>
</dbReference>
<evidence type="ECO:0000256" key="6">
    <source>
        <dbReference type="ARBA" id="ARBA00022630"/>
    </source>
</evidence>
<evidence type="ECO:0000313" key="13">
    <source>
        <dbReference type="Proteomes" id="UP000728032"/>
    </source>
</evidence>
<protein>
    <recommendedName>
        <fullName evidence="11">Cyanocobalamin reductase (cyanide-eliminating)</fullName>
    </recommendedName>
</protein>
<evidence type="ECO:0000256" key="10">
    <source>
        <dbReference type="ARBA" id="ARBA00023002"/>
    </source>
</evidence>
<evidence type="ECO:0000256" key="11">
    <source>
        <dbReference type="ARBA" id="ARBA00031313"/>
    </source>
</evidence>
<evidence type="ECO:0000256" key="2">
    <source>
        <dbReference type="ARBA" id="ARBA00001974"/>
    </source>
</evidence>
<comment type="cofactor">
    <cofactor evidence="1">
        <name>FMN</name>
        <dbReference type="ChEBI" id="CHEBI:58210"/>
    </cofactor>
</comment>
<keyword evidence="8" id="KW-0274">FAD</keyword>
<keyword evidence="9" id="KW-0521">NADP</keyword>
<dbReference type="InterPro" id="IPR032037">
    <property type="entry name" value="MMACHC"/>
</dbReference>
<name>A0A7R9M4K3_9ACAR</name>
<reference evidence="12" key="1">
    <citation type="submission" date="2020-11" db="EMBL/GenBank/DDBJ databases">
        <authorList>
            <person name="Tran Van P."/>
        </authorList>
    </citation>
    <scope>NUCLEOTIDE SEQUENCE</scope>
</reference>